<organism evidence="2 3">
    <name type="scientific">Flavobacterium fryxellicola</name>
    <dbReference type="NCBI Taxonomy" id="249352"/>
    <lineage>
        <taxon>Bacteria</taxon>
        <taxon>Pseudomonadati</taxon>
        <taxon>Bacteroidota</taxon>
        <taxon>Flavobacteriia</taxon>
        <taxon>Flavobacteriales</taxon>
        <taxon>Flavobacteriaceae</taxon>
        <taxon>Flavobacterium</taxon>
    </lineage>
</organism>
<keyword evidence="3" id="KW-1185">Reference proteome</keyword>
<dbReference type="AlphaFoldDB" id="A0A167V2R3"/>
<feature type="domain" description="Beta-lactamase-related" evidence="1">
    <location>
        <begin position="251"/>
        <end position="531"/>
    </location>
</feature>
<reference evidence="2 3" key="1">
    <citation type="submission" date="2016-03" db="EMBL/GenBank/DDBJ databases">
        <title>Draft genome sequence of Flavobacterium fryxellicola DSM 16209.</title>
        <authorList>
            <person name="Shin S.-K."/>
            <person name="Yi H."/>
        </authorList>
    </citation>
    <scope>NUCLEOTIDE SEQUENCE [LARGE SCALE GENOMIC DNA]</scope>
    <source>
        <strain evidence="2 3">DSM 16209</strain>
    </source>
</reference>
<dbReference type="PANTHER" id="PTHR43283:SF7">
    <property type="entry name" value="BETA-LACTAMASE-RELATED DOMAIN-CONTAINING PROTEIN"/>
    <property type="match status" value="1"/>
</dbReference>
<dbReference type="GO" id="GO:0016787">
    <property type="term" value="F:hydrolase activity"/>
    <property type="evidence" value="ECO:0007669"/>
    <property type="project" value="UniProtKB-KW"/>
</dbReference>
<name>A0A167V2R3_9FLAO</name>
<dbReference type="PANTHER" id="PTHR43283">
    <property type="entry name" value="BETA-LACTAMASE-RELATED"/>
    <property type="match status" value="1"/>
</dbReference>
<dbReference type="EMBL" id="LVJE01000036">
    <property type="protein sequence ID" value="OAB26025.1"/>
    <property type="molecule type" value="Genomic_DNA"/>
</dbReference>
<proteinExistence type="predicted"/>
<comment type="caution">
    <text evidence="2">The sequence shown here is derived from an EMBL/GenBank/DDBJ whole genome shotgun (WGS) entry which is preliminary data.</text>
</comment>
<dbReference type="Gene3D" id="3.40.710.10">
    <property type="entry name" value="DD-peptidase/beta-lactamase superfamily"/>
    <property type="match status" value="1"/>
</dbReference>
<dbReference type="Proteomes" id="UP000077164">
    <property type="component" value="Unassembled WGS sequence"/>
</dbReference>
<dbReference type="Pfam" id="PF00144">
    <property type="entry name" value="Beta-lactamase"/>
    <property type="match status" value="1"/>
</dbReference>
<dbReference type="InterPro" id="IPR050789">
    <property type="entry name" value="Diverse_Enzym_Activities"/>
</dbReference>
<dbReference type="InterPro" id="IPR001466">
    <property type="entry name" value="Beta-lactam-related"/>
</dbReference>
<accession>A0A167V2R3</accession>
<evidence type="ECO:0000313" key="2">
    <source>
        <dbReference type="EMBL" id="OAB26025.1"/>
    </source>
</evidence>
<protein>
    <submittedName>
        <fullName evidence="2">Serine hydrolase</fullName>
    </submittedName>
</protein>
<dbReference type="OrthoDB" id="9773047at2"/>
<evidence type="ECO:0000313" key="3">
    <source>
        <dbReference type="Proteomes" id="UP000077164"/>
    </source>
</evidence>
<dbReference type="SUPFAM" id="SSF56601">
    <property type="entry name" value="beta-lactamase/transpeptidase-like"/>
    <property type="match status" value="1"/>
</dbReference>
<keyword evidence="2" id="KW-0378">Hydrolase</keyword>
<gene>
    <name evidence="2" type="ORF">FBFR_13455</name>
</gene>
<dbReference type="STRING" id="249352.SAMN05444395_1215"/>
<sequence length="552" mass="62815">MIRQLAILTTIFLTTLHLFGQTTDFVKSDSIIYPIHKANVGKITFMGQSVVLENFKQSDFLTSFELKEKTDLSIRVFLGNSLTNYLHLLAPQLSAEELTKNGNYQFTFVIDTKKIYVENLNVGAGSSDSKNQRTVFRVPLISSANEDSWGRFLWNRFLANGGQDAFTKGGHLLKIEIRPYLNQTEIVTGSIIAEGQIKIIVPEIKINEELVKVQTIKPLKDWQISSVKIDISKIEELNRKIETQTFRNITSVVVIKNGQLIIEEYFNGANRNTLHDTRSVGKSFASTLLGIAINDNYIKSETQTLKEFYNLKTFQNYSLLKDSISLKDLLTMSSDFDGSDMITESPGHEEKMYPTNNWVDFALNLPIDQAKVTNKRWDYFTAGVVVLGDIIHKSVPDGLQKYADKNLFQPLGITNYKWQFTPQKVANTAGSLKLRSLDYAKFGQLYKNQGAWNGKQILSQNWIEKSLSHQMTISKDEYYGYLFWNKTYKVNDVDYEVYYSSGNGGNRIFIFKDQPIVIVITSTAYNTPQAHKQVDKIMQGYLIPAVSQGQEK</sequence>
<dbReference type="RefSeq" id="WP_066082210.1">
    <property type="nucleotide sequence ID" value="NZ_FRDK01000021.1"/>
</dbReference>
<dbReference type="InterPro" id="IPR012338">
    <property type="entry name" value="Beta-lactam/transpept-like"/>
</dbReference>
<evidence type="ECO:0000259" key="1">
    <source>
        <dbReference type="Pfam" id="PF00144"/>
    </source>
</evidence>